<dbReference type="InterPro" id="IPR028957">
    <property type="entry name" value="Imm50"/>
</dbReference>
<dbReference type="RefSeq" id="WP_125967029.1">
    <property type="nucleotide sequence ID" value="NZ_RXFQ01000029.1"/>
</dbReference>
<evidence type="ECO:0008006" key="3">
    <source>
        <dbReference type="Google" id="ProtNLM"/>
    </source>
</evidence>
<dbReference type="Pfam" id="PF15594">
    <property type="entry name" value="Imm50"/>
    <property type="match status" value="1"/>
</dbReference>
<evidence type="ECO:0000313" key="1">
    <source>
        <dbReference type="EMBL" id="RSZ29197.1"/>
    </source>
</evidence>
<protein>
    <recommendedName>
        <fullName evidence="3">Immunity protein 50 of polymorphic toxin system</fullName>
    </recommendedName>
</protein>
<evidence type="ECO:0000313" key="2">
    <source>
        <dbReference type="Proteomes" id="UP000271137"/>
    </source>
</evidence>
<comment type="caution">
    <text evidence="1">The sequence shown here is derived from an EMBL/GenBank/DDBJ whole genome shotgun (WGS) entry which is preliminary data.</text>
</comment>
<gene>
    <name evidence="1" type="ORF">EJO66_30610</name>
</gene>
<accession>A0ABX9ZXM0</accession>
<reference evidence="1 2" key="1">
    <citation type="submission" date="2018-12" db="EMBL/GenBank/DDBJ databases">
        <title>The genome sequences of strain 502.</title>
        <authorList>
            <person name="Gao J."/>
            <person name="Sun J."/>
        </authorList>
    </citation>
    <scope>NUCLEOTIDE SEQUENCE [LARGE SCALE GENOMIC DNA]</scope>
    <source>
        <strain evidence="1 2">502</strain>
    </source>
</reference>
<dbReference type="EMBL" id="RXFQ01000029">
    <property type="protein sequence ID" value="RSZ29197.1"/>
    <property type="molecule type" value="Genomic_DNA"/>
</dbReference>
<name>A0ABX9ZXM0_9BURK</name>
<keyword evidence="2" id="KW-1185">Reference proteome</keyword>
<sequence length="131" mass="14537">MNISHRILNPQTLFSVYGEFPSLNGSEIVEILLKRDEPRVSIKIMTGNKPKNAPARWPRSFDVIYLGISFIGAKKITQTGWGHTNIVDKFNIENSSDSASVLISCKNDFSFSFDCDWISVDSLVPGSIGTP</sequence>
<proteinExistence type="predicted"/>
<organism evidence="1 2">
    <name type="scientific">Variovorax beijingensis</name>
    <dbReference type="NCBI Taxonomy" id="2496117"/>
    <lineage>
        <taxon>Bacteria</taxon>
        <taxon>Pseudomonadati</taxon>
        <taxon>Pseudomonadota</taxon>
        <taxon>Betaproteobacteria</taxon>
        <taxon>Burkholderiales</taxon>
        <taxon>Comamonadaceae</taxon>
        <taxon>Variovorax</taxon>
    </lineage>
</organism>
<dbReference type="Proteomes" id="UP000271137">
    <property type="component" value="Unassembled WGS sequence"/>
</dbReference>